<comment type="subcellular location">
    <subcellularLocation>
        <location evidence="1">Mitochondrion outer membrane</location>
        <topology evidence="1">Single-pass type IV membrane protein</topology>
    </subcellularLocation>
    <subcellularLocation>
        <location evidence="2">Peroxisome</location>
    </subcellularLocation>
</comment>
<evidence type="ECO:0000256" key="2">
    <source>
        <dbReference type="ARBA" id="ARBA00004275"/>
    </source>
</evidence>
<name>A0AAU9XBU2_9CNID</name>
<dbReference type="GO" id="GO:0005741">
    <property type="term" value="C:mitochondrial outer membrane"/>
    <property type="evidence" value="ECO:0007669"/>
    <property type="project" value="UniProtKB-SubCell"/>
</dbReference>
<comment type="similarity">
    <text evidence="3">Belongs to the Tango11 family.</text>
</comment>
<keyword evidence="16" id="KW-1185">Reference proteome</keyword>
<evidence type="ECO:0000256" key="6">
    <source>
        <dbReference type="ARBA" id="ARBA00022989"/>
    </source>
</evidence>
<dbReference type="Pfam" id="PF05644">
    <property type="entry name" value="Miff"/>
    <property type="match status" value="1"/>
</dbReference>
<feature type="compositionally biased region" description="Basic and acidic residues" evidence="11">
    <location>
        <begin position="106"/>
        <end position="116"/>
    </location>
</feature>
<dbReference type="PANTHER" id="PTHR16501:SF6">
    <property type="entry name" value="TRANSPORT AND GOLGI ORGANIZATION PROTEIN 11"/>
    <property type="match status" value="1"/>
</dbReference>
<accession>A0AAU9XBU2</accession>
<keyword evidence="13" id="KW-0732">Signal</keyword>
<organism evidence="15 16">
    <name type="scientific">Pocillopora meandrina</name>
    <dbReference type="NCBI Taxonomy" id="46732"/>
    <lineage>
        <taxon>Eukaryota</taxon>
        <taxon>Metazoa</taxon>
        <taxon>Cnidaria</taxon>
        <taxon>Anthozoa</taxon>
        <taxon>Hexacorallia</taxon>
        <taxon>Scleractinia</taxon>
        <taxon>Astrocoeniina</taxon>
        <taxon>Pocilloporidae</taxon>
        <taxon>Pocillopora</taxon>
    </lineage>
</organism>
<sequence length="497" mass="56319">MLKIVLVMMFAAFAPTTALPLRNTFYEDVDDYSRDFIPKENADYDESAYDGYLFRRDPIERNSDLLGKYPSIRERLYDEFYNRDLPEDDKNKAEEDEGEEEDAEESLYREEEPLRSDDEEESYSAPVEDDDSEAEYFEEDPNDVEAEETEDAEDEALPSDDEPEEVSNDFADDALETAEEEAEAAQDDEAHSAPVEEDTAQQDEAKEDSVKDEAEMPTNEDEAEMPTDEDEAKEEDEPEKEEDAEDTSEEEDEAAERPSSSPGNPFEINKMAGVSSELSSNIPFDFHDGRLDGDLSQKMRIPQTITVQGGDEEYLLNEPKKILSDRVPMSIPDRIELGSYSPKSDIPRDLKDEMVAVNSLSSMITPPRTLTVEDTKSAHYPQTRTAPVSGSPTAARGNTNRRTNAARDIDDESIAVGLEVIGEGTTLESDSDIGHYLGGNSPDSRKLILQMQLLNSRVNELERNVEHNSVGFWSKMIFFTFTIINPILLHWLFWRRR</sequence>
<proteinExistence type="inferred from homology"/>
<keyword evidence="8" id="KW-0496">Mitochondrion</keyword>
<feature type="region of interest" description="Disordered" evidence="11">
    <location>
        <begin position="84"/>
        <end position="273"/>
    </location>
</feature>
<dbReference type="Proteomes" id="UP001159428">
    <property type="component" value="Unassembled WGS sequence"/>
</dbReference>
<feature type="compositionally biased region" description="Acidic residues" evidence="11">
    <location>
        <begin position="117"/>
        <end position="187"/>
    </location>
</feature>
<evidence type="ECO:0000256" key="8">
    <source>
        <dbReference type="ARBA" id="ARBA00023128"/>
    </source>
</evidence>
<dbReference type="InterPro" id="IPR039433">
    <property type="entry name" value="Mff-like_dom"/>
</dbReference>
<dbReference type="GO" id="GO:0005777">
    <property type="term" value="C:peroxisome"/>
    <property type="evidence" value="ECO:0007669"/>
    <property type="project" value="UniProtKB-SubCell"/>
</dbReference>
<evidence type="ECO:0000256" key="7">
    <source>
        <dbReference type="ARBA" id="ARBA00023054"/>
    </source>
</evidence>
<keyword evidence="4 12" id="KW-0812">Transmembrane</keyword>
<evidence type="ECO:0000256" key="3">
    <source>
        <dbReference type="ARBA" id="ARBA00009806"/>
    </source>
</evidence>
<feature type="compositionally biased region" description="Polar residues" evidence="11">
    <location>
        <begin position="380"/>
        <end position="392"/>
    </location>
</feature>
<evidence type="ECO:0000313" key="16">
    <source>
        <dbReference type="Proteomes" id="UP001159428"/>
    </source>
</evidence>
<keyword evidence="5" id="KW-1000">Mitochondrion outer membrane</keyword>
<keyword evidence="7" id="KW-0175">Coiled coil</keyword>
<feature type="chain" id="PRO_5044021134" description="Mff-like domain-containing protein" evidence="13">
    <location>
        <begin position="19"/>
        <end position="497"/>
    </location>
</feature>
<evidence type="ECO:0000259" key="14">
    <source>
        <dbReference type="Pfam" id="PF05644"/>
    </source>
</evidence>
<evidence type="ECO:0000256" key="1">
    <source>
        <dbReference type="ARBA" id="ARBA00004200"/>
    </source>
</evidence>
<comment type="caution">
    <text evidence="15">The sequence shown here is derived from an EMBL/GenBank/DDBJ whole genome shotgun (WGS) entry which is preliminary data.</text>
</comment>
<feature type="region of interest" description="Disordered" evidence="11">
    <location>
        <begin position="380"/>
        <end position="408"/>
    </location>
</feature>
<keyword evidence="6 12" id="KW-1133">Transmembrane helix</keyword>
<feature type="signal peptide" evidence="13">
    <location>
        <begin position="1"/>
        <end position="18"/>
    </location>
</feature>
<evidence type="ECO:0000256" key="10">
    <source>
        <dbReference type="ARBA" id="ARBA00023140"/>
    </source>
</evidence>
<feature type="compositionally biased region" description="Basic and acidic residues" evidence="11">
    <location>
        <begin position="203"/>
        <end position="214"/>
    </location>
</feature>
<dbReference type="InterPro" id="IPR008518">
    <property type="entry name" value="Mff/Tango-11"/>
</dbReference>
<feature type="compositionally biased region" description="Low complexity" evidence="11">
    <location>
        <begin position="393"/>
        <end position="403"/>
    </location>
</feature>
<feature type="transmembrane region" description="Helical" evidence="12">
    <location>
        <begin position="472"/>
        <end position="494"/>
    </location>
</feature>
<dbReference type="PANTHER" id="PTHR16501">
    <property type="entry name" value="TRANSPORT AND GOLGI ORGANIZATION PROTEIN 11"/>
    <property type="match status" value="1"/>
</dbReference>
<feature type="compositionally biased region" description="Acidic residues" evidence="11">
    <location>
        <begin position="94"/>
        <end position="105"/>
    </location>
</feature>
<feature type="compositionally biased region" description="Acidic residues" evidence="11">
    <location>
        <begin position="218"/>
        <end position="254"/>
    </location>
</feature>
<evidence type="ECO:0000313" key="15">
    <source>
        <dbReference type="EMBL" id="CAH3141674.1"/>
    </source>
</evidence>
<keyword evidence="10" id="KW-0576">Peroxisome</keyword>
<gene>
    <name evidence="15" type="ORF">PMEA_00019499</name>
</gene>
<evidence type="ECO:0000256" key="13">
    <source>
        <dbReference type="SAM" id="SignalP"/>
    </source>
</evidence>
<evidence type="ECO:0000256" key="9">
    <source>
        <dbReference type="ARBA" id="ARBA00023136"/>
    </source>
</evidence>
<evidence type="ECO:0000256" key="11">
    <source>
        <dbReference type="SAM" id="MobiDB-lite"/>
    </source>
</evidence>
<keyword evidence="9 12" id="KW-0472">Membrane</keyword>
<evidence type="ECO:0000256" key="5">
    <source>
        <dbReference type="ARBA" id="ARBA00022787"/>
    </source>
</evidence>
<dbReference type="AlphaFoldDB" id="A0AAU9XBU2"/>
<reference evidence="15 16" key="1">
    <citation type="submission" date="2022-05" db="EMBL/GenBank/DDBJ databases">
        <authorList>
            <consortium name="Genoscope - CEA"/>
            <person name="William W."/>
        </authorList>
    </citation>
    <scope>NUCLEOTIDE SEQUENCE [LARGE SCALE GENOMIC DNA]</scope>
</reference>
<evidence type="ECO:0000256" key="4">
    <source>
        <dbReference type="ARBA" id="ARBA00022692"/>
    </source>
</evidence>
<protein>
    <recommendedName>
        <fullName evidence="14">Mff-like domain-containing protein</fullName>
    </recommendedName>
</protein>
<feature type="domain" description="Mff-like" evidence="14">
    <location>
        <begin position="294"/>
        <end position="404"/>
    </location>
</feature>
<dbReference type="EMBL" id="CALNXJ010000035">
    <property type="protein sequence ID" value="CAH3141674.1"/>
    <property type="molecule type" value="Genomic_DNA"/>
</dbReference>
<evidence type="ECO:0000256" key="12">
    <source>
        <dbReference type="SAM" id="Phobius"/>
    </source>
</evidence>
<feature type="compositionally biased region" description="Basic and acidic residues" evidence="11">
    <location>
        <begin position="84"/>
        <end position="93"/>
    </location>
</feature>